<organism evidence="1">
    <name type="scientific">Singulisphaera sp. Ch08</name>
    <dbReference type="NCBI Taxonomy" id="3120278"/>
    <lineage>
        <taxon>Bacteria</taxon>
        <taxon>Pseudomonadati</taxon>
        <taxon>Planctomycetota</taxon>
        <taxon>Planctomycetia</taxon>
        <taxon>Isosphaerales</taxon>
        <taxon>Isosphaeraceae</taxon>
        <taxon>Singulisphaera</taxon>
    </lineage>
</organism>
<keyword evidence="1" id="KW-0808">Transferase</keyword>
<dbReference type="GO" id="GO:0008168">
    <property type="term" value="F:methyltransferase activity"/>
    <property type="evidence" value="ECO:0007669"/>
    <property type="project" value="UniProtKB-KW"/>
</dbReference>
<dbReference type="SUPFAM" id="SSF53335">
    <property type="entry name" value="S-adenosyl-L-methionine-dependent methyltransferases"/>
    <property type="match status" value="1"/>
</dbReference>
<dbReference type="Pfam" id="PF13489">
    <property type="entry name" value="Methyltransf_23"/>
    <property type="match status" value="1"/>
</dbReference>
<proteinExistence type="predicted"/>
<dbReference type="AlphaFoldDB" id="A0AAU7CRI1"/>
<name>A0AAU7CRI1_9BACT</name>
<sequence length="210" mass="24364">MIRCPLCTHRAQSYVEDRRRAYFHCPNCNLVFADPESHLAAAGQKEEYDRHENDPGDWRYRRFLNRLAMPLLERLSPGMQGLDFGCGPGPTLSVMLEEAGMSMAVFDPFYRPNADVLNRQYDFVTCTEVVEHFSNPAQDWGQLTGLLRPGSWLGIMTKLVISRERFVDWHYKNDPTHVVFYSPETFTWLGTQFGLTVERVDRDVLVLQKR</sequence>
<dbReference type="EC" id="2.1.1.-" evidence="1"/>
<keyword evidence="1" id="KW-0489">Methyltransferase</keyword>
<protein>
    <submittedName>
        <fullName evidence="1">Class I SAM-dependent methyltransferase</fullName>
        <ecNumber evidence="1">2.1.1.-</ecNumber>
    </submittedName>
</protein>
<dbReference type="EMBL" id="CP155447">
    <property type="protein sequence ID" value="XBH07638.1"/>
    <property type="molecule type" value="Genomic_DNA"/>
</dbReference>
<gene>
    <name evidence="1" type="ORF">V5E97_16850</name>
</gene>
<dbReference type="InterPro" id="IPR029063">
    <property type="entry name" value="SAM-dependent_MTases_sf"/>
</dbReference>
<dbReference type="GO" id="GO:0032259">
    <property type="term" value="P:methylation"/>
    <property type="evidence" value="ECO:0007669"/>
    <property type="project" value="UniProtKB-KW"/>
</dbReference>
<evidence type="ECO:0000313" key="1">
    <source>
        <dbReference type="EMBL" id="XBH07638.1"/>
    </source>
</evidence>
<reference evidence="1" key="1">
    <citation type="submission" date="2024-05" db="EMBL/GenBank/DDBJ databases">
        <title>Planctomycetes of the genus Singulisphaera possess chitinolytic capabilities.</title>
        <authorList>
            <person name="Ivanova A."/>
        </authorList>
    </citation>
    <scope>NUCLEOTIDE SEQUENCE</scope>
    <source>
        <strain evidence="1">Ch08T</strain>
    </source>
</reference>
<dbReference type="Gene3D" id="3.40.50.150">
    <property type="entry name" value="Vaccinia Virus protein VP39"/>
    <property type="match status" value="1"/>
</dbReference>
<dbReference type="RefSeq" id="WP_406700476.1">
    <property type="nucleotide sequence ID" value="NZ_CP155447.1"/>
</dbReference>
<accession>A0AAU7CRI1</accession>